<evidence type="ECO:0000313" key="3">
    <source>
        <dbReference type="EMBL" id="KAK1298278.1"/>
    </source>
</evidence>
<gene>
    <name evidence="3" type="ORF">QJS10_CPB14g00299</name>
</gene>
<feature type="transmembrane region" description="Helical" evidence="2">
    <location>
        <begin position="107"/>
        <end position="131"/>
    </location>
</feature>
<feature type="region of interest" description="Disordered" evidence="1">
    <location>
        <begin position="1"/>
        <end position="26"/>
    </location>
</feature>
<sequence length="143" mass="16095">MEALSSTPPSFYPLGLSHPPKRSPRPLIACSARRRDASEGYSGGRLVDESMIVLRKRIREMEMIERNYEPPSHWMDWEKRWYATYQSDVCDAVGLLQDLLMEARPGVALGVMVLVLLSVPASMFVVCSRLMEVVLGVLVRISA</sequence>
<keyword evidence="2" id="KW-0472">Membrane</keyword>
<reference evidence="3" key="2">
    <citation type="submission" date="2023-06" db="EMBL/GenBank/DDBJ databases">
        <authorList>
            <person name="Ma L."/>
            <person name="Liu K.-W."/>
            <person name="Li Z."/>
            <person name="Hsiao Y.-Y."/>
            <person name="Qi Y."/>
            <person name="Fu T."/>
            <person name="Tang G."/>
            <person name="Zhang D."/>
            <person name="Sun W.-H."/>
            <person name="Liu D.-K."/>
            <person name="Li Y."/>
            <person name="Chen G.-Z."/>
            <person name="Liu X.-D."/>
            <person name="Liao X.-Y."/>
            <person name="Jiang Y.-T."/>
            <person name="Yu X."/>
            <person name="Hao Y."/>
            <person name="Huang J."/>
            <person name="Zhao X.-W."/>
            <person name="Ke S."/>
            <person name="Chen Y.-Y."/>
            <person name="Wu W.-L."/>
            <person name="Hsu J.-L."/>
            <person name="Lin Y.-F."/>
            <person name="Huang M.-D."/>
            <person name="Li C.-Y."/>
            <person name="Huang L."/>
            <person name="Wang Z.-W."/>
            <person name="Zhao X."/>
            <person name="Zhong W.-Y."/>
            <person name="Peng D.-H."/>
            <person name="Ahmad S."/>
            <person name="Lan S."/>
            <person name="Zhang J.-S."/>
            <person name="Tsai W.-C."/>
            <person name="Van De Peer Y."/>
            <person name="Liu Z.-J."/>
        </authorList>
    </citation>
    <scope>NUCLEOTIDE SEQUENCE</scope>
    <source>
        <strain evidence="3">CP</strain>
        <tissue evidence="3">Leaves</tissue>
    </source>
</reference>
<name>A0AAV9DD33_ACOCL</name>
<dbReference type="PANTHER" id="PTHR33782">
    <property type="entry name" value="OS01G0121600 PROTEIN"/>
    <property type="match status" value="1"/>
</dbReference>
<evidence type="ECO:0000313" key="4">
    <source>
        <dbReference type="Proteomes" id="UP001180020"/>
    </source>
</evidence>
<evidence type="ECO:0000256" key="1">
    <source>
        <dbReference type="SAM" id="MobiDB-lite"/>
    </source>
</evidence>
<dbReference type="PANTHER" id="PTHR33782:SF5">
    <property type="entry name" value="MEDIATOR OF RNA POLYMERASE II TRANSCRIPTION SUBUNIT"/>
    <property type="match status" value="1"/>
</dbReference>
<accession>A0AAV9DD33</accession>
<comment type="caution">
    <text evidence="3">The sequence shown here is derived from an EMBL/GenBank/DDBJ whole genome shotgun (WGS) entry which is preliminary data.</text>
</comment>
<keyword evidence="2" id="KW-1133">Transmembrane helix</keyword>
<dbReference type="Proteomes" id="UP001180020">
    <property type="component" value="Unassembled WGS sequence"/>
</dbReference>
<dbReference type="AlphaFoldDB" id="A0AAV9DD33"/>
<dbReference type="EMBL" id="JAUJYO010000014">
    <property type="protein sequence ID" value="KAK1298278.1"/>
    <property type="molecule type" value="Genomic_DNA"/>
</dbReference>
<evidence type="ECO:0000256" key="2">
    <source>
        <dbReference type="SAM" id="Phobius"/>
    </source>
</evidence>
<keyword evidence="4" id="KW-1185">Reference proteome</keyword>
<proteinExistence type="predicted"/>
<reference evidence="3" key="1">
    <citation type="journal article" date="2023" name="Nat. Commun.">
        <title>Diploid and tetraploid genomes of Acorus and the evolution of monocots.</title>
        <authorList>
            <person name="Ma L."/>
            <person name="Liu K.W."/>
            <person name="Li Z."/>
            <person name="Hsiao Y.Y."/>
            <person name="Qi Y."/>
            <person name="Fu T."/>
            <person name="Tang G.D."/>
            <person name="Zhang D."/>
            <person name="Sun W.H."/>
            <person name="Liu D.K."/>
            <person name="Li Y."/>
            <person name="Chen G.Z."/>
            <person name="Liu X.D."/>
            <person name="Liao X.Y."/>
            <person name="Jiang Y.T."/>
            <person name="Yu X."/>
            <person name="Hao Y."/>
            <person name="Huang J."/>
            <person name="Zhao X.W."/>
            <person name="Ke S."/>
            <person name="Chen Y.Y."/>
            <person name="Wu W.L."/>
            <person name="Hsu J.L."/>
            <person name="Lin Y.F."/>
            <person name="Huang M.D."/>
            <person name="Li C.Y."/>
            <person name="Huang L."/>
            <person name="Wang Z.W."/>
            <person name="Zhao X."/>
            <person name="Zhong W.Y."/>
            <person name="Peng D.H."/>
            <person name="Ahmad S."/>
            <person name="Lan S."/>
            <person name="Zhang J.S."/>
            <person name="Tsai W.C."/>
            <person name="Van de Peer Y."/>
            <person name="Liu Z.J."/>
        </authorList>
    </citation>
    <scope>NUCLEOTIDE SEQUENCE</scope>
    <source>
        <strain evidence="3">CP</strain>
    </source>
</reference>
<organism evidence="3 4">
    <name type="scientific">Acorus calamus</name>
    <name type="common">Sweet flag</name>
    <dbReference type="NCBI Taxonomy" id="4465"/>
    <lineage>
        <taxon>Eukaryota</taxon>
        <taxon>Viridiplantae</taxon>
        <taxon>Streptophyta</taxon>
        <taxon>Embryophyta</taxon>
        <taxon>Tracheophyta</taxon>
        <taxon>Spermatophyta</taxon>
        <taxon>Magnoliopsida</taxon>
        <taxon>Liliopsida</taxon>
        <taxon>Acoraceae</taxon>
        <taxon>Acorus</taxon>
    </lineage>
</organism>
<protein>
    <submittedName>
        <fullName evidence="3">Uncharacterized protein</fullName>
    </submittedName>
</protein>
<keyword evidence="2" id="KW-0812">Transmembrane</keyword>